<evidence type="ECO:0000313" key="1">
    <source>
        <dbReference type="EMBL" id="KAK3892449.1"/>
    </source>
</evidence>
<dbReference type="Gene3D" id="3.30.420.10">
    <property type="entry name" value="Ribonuclease H-like superfamily/Ribonuclease H"/>
    <property type="match status" value="1"/>
</dbReference>
<name>A0AAE1L119_PETCI</name>
<reference evidence="1" key="1">
    <citation type="submission" date="2023-10" db="EMBL/GenBank/DDBJ databases">
        <title>Genome assemblies of two species of porcelain crab, Petrolisthes cinctipes and Petrolisthes manimaculis (Anomura: Porcellanidae).</title>
        <authorList>
            <person name="Angst P."/>
        </authorList>
    </citation>
    <scope>NUCLEOTIDE SEQUENCE</scope>
    <source>
        <strain evidence="1">PB745_01</strain>
        <tissue evidence="1">Gill</tissue>
    </source>
</reference>
<dbReference type="Proteomes" id="UP001286313">
    <property type="component" value="Unassembled WGS sequence"/>
</dbReference>
<sequence>MCTAMGSIMEDGKAGCGVLVIDSGKDMNVESEYSYRIADNVSSTQAELCVILFGLREVKDGMGDICFYVDSRSALESMKSKNSVYEEVVNQSK</sequence>
<keyword evidence="2" id="KW-1185">Reference proteome</keyword>
<evidence type="ECO:0008006" key="3">
    <source>
        <dbReference type="Google" id="ProtNLM"/>
    </source>
</evidence>
<protein>
    <recommendedName>
        <fullName evidence="3">RNase H type-1 domain-containing protein</fullName>
    </recommendedName>
</protein>
<dbReference type="GO" id="GO:0003676">
    <property type="term" value="F:nucleic acid binding"/>
    <property type="evidence" value="ECO:0007669"/>
    <property type="project" value="InterPro"/>
</dbReference>
<comment type="caution">
    <text evidence="1">The sequence shown here is derived from an EMBL/GenBank/DDBJ whole genome shotgun (WGS) entry which is preliminary data.</text>
</comment>
<evidence type="ECO:0000313" key="2">
    <source>
        <dbReference type="Proteomes" id="UP001286313"/>
    </source>
</evidence>
<dbReference type="InterPro" id="IPR012337">
    <property type="entry name" value="RNaseH-like_sf"/>
</dbReference>
<proteinExistence type="predicted"/>
<organism evidence="1 2">
    <name type="scientific">Petrolisthes cinctipes</name>
    <name type="common">Flat porcelain crab</name>
    <dbReference type="NCBI Taxonomy" id="88211"/>
    <lineage>
        <taxon>Eukaryota</taxon>
        <taxon>Metazoa</taxon>
        <taxon>Ecdysozoa</taxon>
        <taxon>Arthropoda</taxon>
        <taxon>Crustacea</taxon>
        <taxon>Multicrustacea</taxon>
        <taxon>Malacostraca</taxon>
        <taxon>Eumalacostraca</taxon>
        <taxon>Eucarida</taxon>
        <taxon>Decapoda</taxon>
        <taxon>Pleocyemata</taxon>
        <taxon>Anomura</taxon>
        <taxon>Galatheoidea</taxon>
        <taxon>Porcellanidae</taxon>
        <taxon>Petrolisthes</taxon>
    </lineage>
</organism>
<dbReference type="EMBL" id="JAWQEG010000259">
    <property type="protein sequence ID" value="KAK3892449.1"/>
    <property type="molecule type" value="Genomic_DNA"/>
</dbReference>
<dbReference type="AlphaFoldDB" id="A0AAE1L119"/>
<gene>
    <name evidence="1" type="ORF">Pcinc_003682</name>
</gene>
<accession>A0AAE1L119</accession>
<dbReference type="InterPro" id="IPR036397">
    <property type="entry name" value="RNaseH_sf"/>
</dbReference>
<dbReference type="SUPFAM" id="SSF53098">
    <property type="entry name" value="Ribonuclease H-like"/>
    <property type="match status" value="1"/>
</dbReference>